<dbReference type="InterPro" id="IPR009267">
    <property type="entry name" value="NTP_transf_6"/>
</dbReference>
<dbReference type="RefSeq" id="WP_059544986.1">
    <property type="nucleotide sequence ID" value="NZ_LOTQ01000009.1"/>
</dbReference>
<comment type="caution">
    <text evidence="1">The sequence shown here is derived from an EMBL/GenBank/DDBJ whole genome shotgun (WGS) entry which is preliminary data.</text>
</comment>
<sequence length="191" mass="21366">MNLNERLVEIARQSSWCLSALSALSAGRAMGLKSWCIGAGAIRNLVWDSLHGYVTPTRLADVDLAYFDPSDLSSIRDAEIQRNLTAQCPEIPWEVTNQAAVHLWFESAFGHPVPPFSSLAEAIASWPEYTTTVGLTLLGDGTIDVCAPYGLDDLFSMVVRRNPVRVSIDTYLQRIQQKRYKDRWPRVTIII</sequence>
<protein>
    <recommendedName>
        <fullName evidence="3">Nucleotidyltransferase family protein</fullName>
    </recommendedName>
</protein>
<dbReference type="PANTHER" id="PTHR39166">
    <property type="entry name" value="BLL1166 PROTEIN"/>
    <property type="match status" value="1"/>
</dbReference>
<evidence type="ECO:0008006" key="3">
    <source>
        <dbReference type="Google" id="ProtNLM"/>
    </source>
</evidence>
<evidence type="ECO:0000313" key="1">
    <source>
        <dbReference type="EMBL" id="KVA10756.1"/>
    </source>
</evidence>
<reference evidence="1 2" key="1">
    <citation type="submission" date="2015-11" db="EMBL/GenBank/DDBJ databases">
        <title>Expanding the genomic diversity of Burkholderia species for the development of highly accurate diagnostics.</title>
        <authorList>
            <person name="Sahl J."/>
            <person name="Keim P."/>
            <person name="Wagner D."/>
        </authorList>
    </citation>
    <scope>NUCLEOTIDE SEQUENCE [LARGE SCALE GENOMIC DNA]</scope>
    <source>
        <strain evidence="1 2">RF32-BP12</strain>
    </source>
</reference>
<dbReference type="Proteomes" id="UP000056450">
    <property type="component" value="Unassembled WGS sequence"/>
</dbReference>
<evidence type="ECO:0000313" key="2">
    <source>
        <dbReference type="Proteomes" id="UP000056450"/>
    </source>
</evidence>
<proteinExistence type="predicted"/>
<dbReference type="AlphaFoldDB" id="A0AAP1GBF0"/>
<dbReference type="Pfam" id="PF06042">
    <property type="entry name" value="NTP_transf_6"/>
    <property type="match status" value="1"/>
</dbReference>
<dbReference type="PANTHER" id="PTHR39166:SF1">
    <property type="entry name" value="BLL1166 PROTEIN"/>
    <property type="match status" value="1"/>
</dbReference>
<gene>
    <name evidence="1" type="ORF">WI41_11365</name>
</gene>
<dbReference type="EMBL" id="LOTQ01000009">
    <property type="protein sequence ID" value="KVA10756.1"/>
    <property type="molecule type" value="Genomic_DNA"/>
</dbReference>
<organism evidence="1 2">
    <name type="scientific">Burkholderia latens</name>
    <dbReference type="NCBI Taxonomy" id="488446"/>
    <lineage>
        <taxon>Bacteria</taxon>
        <taxon>Pseudomonadati</taxon>
        <taxon>Pseudomonadota</taxon>
        <taxon>Betaproteobacteria</taxon>
        <taxon>Burkholderiales</taxon>
        <taxon>Burkholderiaceae</taxon>
        <taxon>Burkholderia</taxon>
        <taxon>Burkholderia cepacia complex</taxon>
    </lineage>
</organism>
<name>A0AAP1GBF0_9BURK</name>
<accession>A0AAP1GBF0</accession>